<evidence type="ECO:0000256" key="1">
    <source>
        <dbReference type="ARBA" id="ARBA00005637"/>
    </source>
</evidence>
<dbReference type="EC" id="3.2.1.46" evidence="2"/>
<dbReference type="OrthoDB" id="9806701at2"/>
<dbReference type="AlphaFoldDB" id="A0A1M5IQN7"/>
<dbReference type="InterPro" id="IPR013785">
    <property type="entry name" value="Aldolase_TIM"/>
</dbReference>
<dbReference type="PROSITE" id="PS50022">
    <property type="entry name" value="FA58C_3"/>
    <property type="match status" value="1"/>
</dbReference>
<dbReference type="SUPFAM" id="SSF49785">
    <property type="entry name" value="Galactose-binding domain-like"/>
    <property type="match status" value="1"/>
</dbReference>
<dbReference type="Pfam" id="PF00754">
    <property type="entry name" value="F5_F8_type_C"/>
    <property type="match status" value="1"/>
</dbReference>
<dbReference type="PANTHER" id="PTHR15172:SF1">
    <property type="entry name" value="GALACTOCEREBROSIDASE"/>
    <property type="match status" value="1"/>
</dbReference>
<dbReference type="Gene3D" id="2.60.120.260">
    <property type="entry name" value="Galactose-binding domain-like"/>
    <property type="match status" value="1"/>
</dbReference>
<dbReference type="GO" id="GO:0005764">
    <property type="term" value="C:lysosome"/>
    <property type="evidence" value="ECO:0007669"/>
    <property type="project" value="TreeGrafter"/>
</dbReference>
<dbReference type="InterPro" id="IPR008979">
    <property type="entry name" value="Galactose-bd-like_sf"/>
</dbReference>
<organism evidence="7 8">
    <name type="scientific">Pedobacter caeni</name>
    <dbReference type="NCBI Taxonomy" id="288992"/>
    <lineage>
        <taxon>Bacteria</taxon>
        <taxon>Pseudomonadati</taxon>
        <taxon>Bacteroidota</taxon>
        <taxon>Sphingobacteriia</taxon>
        <taxon>Sphingobacteriales</taxon>
        <taxon>Sphingobacteriaceae</taxon>
        <taxon>Pedobacter</taxon>
    </lineage>
</organism>
<evidence type="ECO:0000256" key="4">
    <source>
        <dbReference type="ARBA" id="ARBA00022963"/>
    </source>
</evidence>
<keyword evidence="3" id="KW-0746">Sphingolipid metabolism</keyword>
<evidence type="ECO:0000259" key="6">
    <source>
        <dbReference type="PROSITE" id="PS50022"/>
    </source>
</evidence>
<evidence type="ECO:0000256" key="5">
    <source>
        <dbReference type="ARBA" id="ARBA00033098"/>
    </source>
</evidence>
<dbReference type="GO" id="GO:0004336">
    <property type="term" value="F:galactosylceramidase activity"/>
    <property type="evidence" value="ECO:0007669"/>
    <property type="project" value="UniProtKB-EC"/>
</dbReference>
<sequence length="795" mass="88570">MFKNIITAKNIITTLCFSALVQGALGQGNTLQNKTTGIIKVDGNGPGRIFDGIGAVSAGGSSRLLIDYSDKSRSDILDYLFKPGFGAGFTYLKTEIGGDGNTTCGSEPSFARTKAEMDAPNFNRGYEYWLMREAVNRNPGIELDALEWSMPGWFKGVWSQDNADYLVKFIQGAKHWGLNLKYIAGCWNERDYNRDWIVNTLRPTLNKNGLSHVKINAPEGAGKAWGIADLLVKDEEFKNTLSSISYHYPDSYMWSDNKEEMNQNALESGLPLWSGEDFSLPGKSWRNTMYMARNVLKCYIKKKIVKVNMWCPIASMPDIACFSNVGIMKGTNPWSGYYEVWPTIWAVAHFNQFAKPGWKYIDSGCGELEGEGAYCTYKNTDGSNDYSIVITNGTKAQQLTFNISDLKKDKLHVWKSDSENQFQQQADLIAINGTITISLDPESIYSITTTTGQQKGTHDIPKEKAFPLSYADNFDQYSLDQAPLSPKYFYDNSGAFELHQSTGNNKYLRQSLLNDITHWIPDECAYTFVAQGTEWEQGQISSDVFVENDAFNGKGYAGVILRGAYDKASQANIPFGYRFNIYKDGTWKLQTKTDTLASGTVDVSKWNNLKLTGKGNNIKAFINGKMVADVKDDRYSIGAAGYVSGFNVAKFDNLLLNYTPASGQLLSGWKTATSPADPSGNDLINAFDGNSLSKWRGKADAGAQTLTVDLGSVQKIARCETFTDFVDKSLQYKIEYSTDNRKWSVFSDKSTNVKKSIPCYVDESNGKARWVRLILMPAPDKTIAGIYEFKVYGDK</sequence>
<dbReference type="GO" id="GO:0016020">
    <property type="term" value="C:membrane"/>
    <property type="evidence" value="ECO:0007669"/>
    <property type="project" value="GOC"/>
</dbReference>
<evidence type="ECO:0000256" key="3">
    <source>
        <dbReference type="ARBA" id="ARBA00022919"/>
    </source>
</evidence>
<dbReference type="InterPro" id="IPR017853">
    <property type="entry name" value="GH"/>
</dbReference>
<evidence type="ECO:0000313" key="7">
    <source>
        <dbReference type="EMBL" id="SHG30571.1"/>
    </source>
</evidence>
<protein>
    <recommendedName>
        <fullName evidence="2">galactosylceramidase</fullName>
        <ecNumber evidence="2">3.2.1.46</ecNumber>
    </recommendedName>
    <alternativeName>
        <fullName evidence="5">Galactosylceramidase</fullName>
    </alternativeName>
</protein>
<dbReference type="EMBL" id="FQUQ01000005">
    <property type="protein sequence ID" value="SHG30571.1"/>
    <property type="molecule type" value="Genomic_DNA"/>
</dbReference>
<accession>A0A1M5IQN7</accession>
<gene>
    <name evidence="7" type="ORF">SAMN04488522_10524</name>
</gene>
<dbReference type="InterPro" id="IPR049161">
    <property type="entry name" value="GH59_cat"/>
</dbReference>
<evidence type="ECO:0000256" key="2">
    <source>
        <dbReference type="ARBA" id="ARBA00012657"/>
    </source>
</evidence>
<keyword evidence="4" id="KW-0442">Lipid degradation</keyword>
<dbReference type="InterPro" id="IPR001286">
    <property type="entry name" value="Glyco_hydro_59"/>
</dbReference>
<dbReference type="Pfam" id="PF21708">
    <property type="entry name" value="Glyco_hydro_59_C"/>
    <property type="match status" value="1"/>
</dbReference>
<comment type="similarity">
    <text evidence="1">Belongs to the glycosyl hydrolase 59 family.</text>
</comment>
<reference evidence="8" key="1">
    <citation type="submission" date="2016-11" db="EMBL/GenBank/DDBJ databases">
        <authorList>
            <person name="Varghese N."/>
            <person name="Submissions S."/>
        </authorList>
    </citation>
    <scope>NUCLEOTIDE SEQUENCE [LARGE SCALE GENOMIC DNA]</scope>
    <source>
        <strain evidence="8">DSM 16990</strain>
    </source>
</reference>
<dbReference type="STRING" id="288992.SAMN04488522_10524"/>
<dbReference type="Proteomes" id="UP000184287">
    <property type="component" value="Unassembled WGS sequence"/>
</dbReference>
<dbReference type="PRINTS" id="PR00850">
    <property type="entry name" value="GLHYDRLASE59"/>
</dbReference>
<dbReference type="InterPro" id="IPR049162">
    <property type="entry name" value="GH59_C"/>
</dbReference>
<dbReference type="Pfam" id="PF02057">
    <property type="entry name" value="Glyco_hydro_59"/>
    <property type="match status" value="1"/>
</dbReference>
<dbReference type="Gene3D" id="3.20.20.80">
    <property type="entry name" value="Glycosidases"/>
    <property type="match status" value="1"/>
</dbReference>
<dbReference type="Gene3D" id="3.20.20.70">
    <property type="entry name" value="Aldolase class I"/>
    <property type="match status" value="1"/>
</dbReference>
<keyword evidence="3" id="KW-0443">Lipid metabolism</keyword>
<evidence type="ECO:0000313" key="8">
    <source>
        <dbReference type="Proteomes" id="UP000184287"/>
    </source>
</evidence>
<proteinExistence type="inferred from homology"/>
<dbReference type="InterPro" id="IPR000421">
    <property type="entry name" value="FA58C"/>
</dbReference>
<dbReference type="SUPFAM" id="SSF51445">
    <property type="entry name" value="(Trans)glycosidases"/>
    <property type="match status" value="1"/>
</dbReference>
<dbReference type="RefSeq" id="WP_084529247.1">
    <property type="nucleotide sequence ID" value="NZ_FQUQ01000005.1"/>
</dbReference>
<dbReference type="GO" id="GO:0006683">
    <property type="term" value="P:galactosylceramide catabolic process"/>
    <property type="evidence" value="ECO:0007669"/>
    <property type="project" value="InterPro"/>
</dbReference>
<dbReference type="PANTHER" id="PTHR15172">
    <property type="entry name" value="GALACTOCEREBROSIDASE"/>
    <property type="match status" value="1"/>
</dbReference>
<dbReference type="Gene3D" id="2.60.120.560">
    <property type="entry name" value="Exo-inulinase, domain 1"/>
    <property type="match status" value="1"/>
</dbReference>
<name>A0A1M5IQN7_9SPHI</name>
<keyword evidence="8" id="KW-1185">Reference proteome</keyword>
<feature type="domain" description="F5/8 type C" evidence="6">
    <location>
        <begin position="653"/>
        <end position="794"/>
    </location>
</feature>